<accession>W4SGD2</accession>
<feature type="region of interest" description="Disordered" evidence="1">
    <location>
        <begin position="117"/>
        <end position="141"/>
    </location>
</feature>
<organism evidence="2">
    <name type="scientific">Xanthomonas arboricola pv. pruni MAFF 301420</name>
    <dbReference type="NCBI Taxonomy" id="1418095"/>
    <lineage>
        <taxon>Bacteria</taxon>
        <taxon>Pseudomonadati</taxon>
        <taxon>Pseudomonadota</taxon>
        <taxon>Gammaproteobacteria</taxon>
        <taxon>Lysobacterales</taxon>
        <taxon>Lysobacteraceae</taxon>
        <taxon>Xanthomonas</taxon>
    </lineage>
</organism>
<feature type="region of interest" description="Disordered" evidence="1">
    <location>
        <begin position="167"/>
        <end position="243"/>
    </location>
</feature>
<protein>
    <submittedName>
        <fullName evidence="2">Uncharacterized protein</fullName>
    </submittedName>
</protein>
<dbReference type="AlphaFoldDB" id="W4SGD2"/>
<evidence type="ECO:0000256" key="1">
    <source>
        <dbReference type="SAM" id="MobiDB-lite"/>
    </source>
</evidence>
<sequence>GRCRRDAAERRGPGRWRPYGVGGYARAGGAAAAAACTGRRSRLAAGGAGRGQGLDQLRHRLQQRSRRWHAAAGAGPRQRGGGAGAVSRHRPAAGALRRQDQRRLRCVGVAAGRGGRATAAAASHPGPGFQRRAGGGGDSRRRCHRRIQLDHLGARRLDLPQRLRVRAGRGRQPAGGWQGRHPPHDADQFQGHLARGTQSRIARGLRQRQGLSGAQRRGGGGGRPDDDRAQPQPAPADDGRAARVRAGWHQRGTGRPGAHPPDAQVRRCLRAPQGRVSGCLRPEVQGRGRRSGGGQRLRPGLEAALRLPGCGLPGRKPAGRNRCRRAAGHRRSAGRAGGRRQRQERQLR</sequence>
<proteinExistence type="predicted"/>
<dbReference type="Proteomes" id="UP000019084">
    <property type="component" value="Unassembled WGS sequence"/>
</dbReference>
<feature type="compositionally biased region" description="Low complexity" evidence="1">
    <location>
        <begin position="202"/>
        <end position="215"/>
    </location>
</feature>
<gene>
    <name evidence="2" type="ORF">XPR_2052</name>
</gene>
<reference evidence="2" key="1">
    <citation type="submission" date="2014-01" db="EMBL/GenBank/DDBJ databases">
        <title>Genome sequence and analysis of Xanthomonas arboricola pv. pruni.</title>
        <authorList>
            <person name="Fujikawa T."/>
            <person name="Nakazono-Nagaoka E."/>
        </authorList>
    </citation>
    <scope>NUCLEOTIDE SEQUENCE [LARGE SCALE GENOMIC DNA]</scope>
    <source>
        <strain evidence="2">MAFF301420</strain>
    </source>
</reference>
<feature type="region of interest" description="Disordered" evidence="1">
    <location>
        <begin position="279"/>
        <end position="298"/>
    </location>
</feature>
<evidence type="ECO:0000313" key="2">
    <source>
        <dbReference type="EMBL" id="GAE55417.1"/>
    </source>
</evidence>
<feature type="region of interest" description="Disordered" evidence="1">
    <location>
        <begin position="1"/>
        <end position="22"/>
    </location>
</feature>
<feature type="compositionally biased region" description="Basic residues" evidence="1">
    <location>
        <begin position="317"/>
        <end position="340"/>
    </location>
</feature>
<feature type="non-terminal residue" evidence="2">
    <location>
        <position position="1"/>
    </location>
</feature>
<feature type="compositionally biased region" description="Low complexity" evidence="1">
    <location>
        <begin position="117"/>
        <end position="132"/>
    </location>
</feature>
<dbReference type="EMBL" id="BAVC01000196">
    <property type="protein sequence ID" value="GAE55417.1"/>
    <property type="molecule type" value="Genomic_DNA"/>
</dbReference>
<feature type="region of interest" description="Disordered" evidence="1">
    <location>
        <begin position="305"/>
        <end position="348"/>
    </location>
</feature>
<feature type="compositionally biased region" description="Basic and acidic residues" evidence="1">
    <location>
        <begin position="1"/>
        <end position="12"/>
    </location>
</feature>
<comment type="caution">
    <text evidence="2">The sequence shown here is derived from an EMBL/GenBank/DDBJ whole genome shotgun (WGS) entry which is preliminary data.</text>
</comment>
<feature type="non-terminal residue" evidence="2">
    <location>
        <position position="348"/>
    </location>
</feature>
<name>W4SGD2_9XANT</name>
<feature type="region of interest" description="Disordered" evidence="1">
    <location>
        <begin position="65"/>
        <end position="99"/>
    </location>
</feature>